<keyword evidence="4 9" id="KW-0418">Kinase</keyword>
<dbReference type="CDD" id="cd14131">
    <property type="entry name" value="PKc_Mps1"/>
    <property type="match status" value="1"/>
</dbReference>
<evidence type="ECO:0000256" key="1">
    <source>
        <dbReference type="ARBA" id="ARBA00022527"/>
    </source>
</evidence>
<sequence>MSFRTRASPTARESPSGLIRSNQSHKRQFANDDDNTFLPPALSSYSIALLNDRTKNSPSTTTSNVTGIYELDFPESAKRVDQLKNRLSVHFKESLPTSSLHLQTDNDIISNGNDIKSNRDQSVGYISINSSKIQTNTSFHESNQPISSHSSFNNYSAHTHNTSVDEDLMNDGSSSPHTSASRTPATTPGSNTSNPGVVNSASRPAVHTIKRMRGARRFGRVLGPPQRASRISDIQDKIDLDTNSNNAGIEHSNEKEIDLDMEIEVGRSTPPVFSLGEFSPKVKRHTQPTHLLNSNVKSDSNLNSMSNSTSNTTLKSNDSIHMDLDFSSKEKGEELRRRIEERKALNELEMNYQRLRGSSNKDRKIEEVIYDFPQDRNSNIDMINEKVPDRQENIASKRISDLFENIQQENMDDIPARGKKAAAISERKPLSNVEVNTFAVSNNFENFRKPKLPRTSSERPSSSIGPDEQKKKKSIIINGNHYEKLELLGRGGTSKVYKVKAIANNRLYAIKKVTFDQFDEACVKGFKGEIDLLLKLKHADRVVKLIDHAVCEGSIYLVMECGDLDLAHVLQNKLSMHKELDLNFVKYHAIEILNCVKAVHQSGIVHSDLKPANFLFVRGILKIIDFGIANAVPDHTANIYRESQIGTPNYMAPEAWVEVSQTFPGLPITDQNNSKQRNTWKVGKPSDVWSCGCMIYQMIYGKPPYGAYSGNQRVMAIMNPQVKIQFGTKGLGGVAVPTSAIELMQNCLARNPNERWTIEQCLNSDFLSPKIVSESFVRDLVHSAVNYGYNKRINGGGPMTTDVYDALVDSVLKQIENLNYG</sequence>
<dbReference type="InParanoid" id="A3LYA8"/>
<dbReference type="GO" id="GO:0004712">
    <property type="term" value="F:protein serine/threonine/tyrosine kinase activity"/>
    <property type="evidence" value="ECO:0007669"/>
    <property type="project" value="TreeGrafter"/>
</dbReference>
<dbReference type="EMBL" id="CP000500">
    <property type="protein sequence ID" value="ABN67948.2"/>
    <property type="molecule type" value="Genomic_DNA"/>
</dbReference>
<feature type="region of interest" description="Disordered" evidence="7">
    <location>
        <begin position="1"/>
        <end position="35"/>
    </location>
</feature>
<protein>
    <submittedName>
        <fullName evidence="9">Protein kinase</fullName>
    </submittedName>
</protein>
<dbReference type="KEGG" id="pic:PICST_47887"/>
<dbReference type="GO" id="GO:0034501">
    <property type="term" value="P:protein localization to kinetochore"/>
    <property type="evidence" value="ECO:0007669"/>
    <property type="project" value="TreeGrafter"/>
</dbReference>
<feature type="domain" description="Protein kinase" evidence="8">
    <location>
        <begin position="482"/>
        <end position="767"/>
    </location>
</feature>
<keyword evidence="3 6" id="KW-0547">Nucleotide-binding</keyword>
<evidence type="ECO:0000259" key="8">
    <source>
        <dbReference type="PROSITE" id="PS50011"/>
    </source>
</evidence>
<dbReference type="SMART" id="SM00220">
    <property type="entry name" value="S_TKc"/>
    <property type="match status" value="1"/>
</dbReference>
<dbReference type="PANTHER" id="PTHR22974:SF21">
    <property type="entry name" value="DUAL SPECIFICITY PROTEIN KINASE TTK"/>
    <property type="match status" value="1"/>
</dbReference>
<gene>
    <name evidence="9" type="primary">MPS1</name>
    <name evidence="9" type="ORF">PICST_47887</name>
</gene>
<keyword evidence="1" id="KW-0723">Serine/threonine-protein kinase</keyword>
<keyword evidence="10" id="KW-1185">Reference proteome</keyword>
<reference evidence="9 10" key="1">
    <citation type="journal article" date="2007" name="Nat. Biotechnol.">
        <title>Genome sequence of the lignocellulose-bioconverting and xylose-fermenting yeast Pichia stipitis.</title>
        <authorList>
            <person name="Jeffries T.W."/>
            <person name="Grigoriev I.V."/>
            <person name="Grimwood J."/>
            <person name="Laplaza J.M."/>
            <person name="Aerts A."/>
            <person name="Salamov A."/>
            <person name="Schmutz J."/>
            <person name="Lindquist E."/>
            <person name="Dehal P."/>
            <person name="Shapiro H."/>
            <person name="Jin Y.S."/>
            <person name="Passoth V."/>
            <person name="Richardson P.M."/>
        </authorList>
    </citation>
    <scope>NUCLEOTIDE SEQUENCE [LARGE SCALE GENOMIC DNA]</scope>
    <source>
        <strain evidence="10">ATCC 58785 / CBS 6054 / NBRC 10063 / NRRL Y-11545</strain>
    </source>
</reference>
<dbReference type="PROSITE" id="PS00107">
    <property type="entry name" value="PROTEIN_KINASE_ATP"/>
    <property type="match status" value="1"/>
</dbReference>
<evidence type="ECO:0000256" key="5">
    <source>
        <dbReference type="ARBA" id="ARBA00022840"/>
    </source>
</evidence>
<keyword evidence="2" id="KW-0808">Transferase</keyword>
<dbReference type="OrthoDB" id="20524at2759"/>
<dbReference type="HOGENOM" id="CLU_019372_0_0_1"/>
<dbReference type="Gene3D" id="3.30.200.20">
    <property type="entry name" value="Phosphorylase Kinase, domain 1"/>
    <property type="match status" value="1"/>
</dbReference>
<feature type="region of interest" description="Disordered" evidence="7">
    <location>
        <begin position="292"/>
        <end position="317"/>
    </location>
</feature>
<dbReference type="InterPro" id="IPR011009">
    <property type="entry name" value="Kinase-like_dom_sf"/>
</dbReference>
<dbReference type="GO" id="GO:0007094">
    <property type="term" value="P:mitotic spindle assembly checkpoint signaling"/>
    <property type="evidence" value="ECO:0007669"/>
    <property type="project" value="TreeGrafter"/>
</dbReference>
<evidence type="ECO:0000313" key="9">
    <source>
        <dbReference type="EMBL" id="ABN67948.2"/>
    </source>
</evidence>
<evidence type="ECO:0000256" key="4">
    <source>
        <dbReference type="ARBA" id="ARBA00022777"/>
    </source>
</evidence>
<feature type="compositionally biased region" description="Polar residues" evidence="7">
    <location>
        <begin position="137"/>
        <end position="162"/>
    </location>
</feature>
<dbReference type="GO" id="GO:0005634">
    <property type="term" value="C:nucleus"/>
    <property type="evidence" value="ECO:0007669"/>
    <property type="project" value="TreeGrafter"/>
</dbReference>
<evidence type="ECO:0000256" key="2">
    <source>
        <dbReference type="ARBA" id="ARBA00022679"/>
    </source>
</evidence>
<dbReference type="PROSITE" id="PS50011">
    <property type="entry name" value="PROTEIN_KINASE_DOM"/>
    <property type="match status" value="1"/>
</dbReference>
<dbReference type="GO" id="GO:0033316">
    <property type="term" value="P:meiotic spindle assembly checkpoint signaling"/>
    <property type="evidence" value="ECO:0007669"/>
    <property type="project" value="TreeGrafter"/>
</dbReference>
<dbReference type="PANTHER" id="PTHR22974">
    <property type="entry name" value="MIXED LINEAGE PROTEIN KINASE"/>
    <property type="match status" value="1"/>
</dbReference>
<dbReference type="GO" id="GO:0000776">
    <property type="term" value="C:kinetochore"/>
    <property type="evidence" value="ECO:0007669"/>
    <property type="project" value="TreeGrafter"/>
</dbReference>
<dbReference type="GO" id="GO:0030447">
    <property type="term" value="P:filamentous growth"/>
    <property type="evidence" value="ECO:0007669"/>
    <property type="project" value="UniProtKB-ARBA"/>
</dbReference>
<dbReference type="OMA" id="YTSARIW"/>
<name>A3LYA8_PICST</name>
<evidence type="ECO:0000313" key="10">
    <source>
        <dbReference type="Proteomes" id="UP000002258"/>
    </source>
</evidence>
<dbReference type="InterPro" id="IPR000719">
    <property type="entry name" value="Prot_kinase_dom"/>
</dbReference>
<feature type="region of interest" description="Disordered" evidence="7">
    <location>
        <begin position="449"/>
        <end position="471"/>
    </location>
</feature>
<dbReference type="Proteomes" id="UP000002258">
    <property type="component" value="Chromosome 6"/>
</dbReference>
<feature type="compositionally biased region" description="Low complexity" evidence="7">
    <location>
        <begin position="297"/>
        <end position="317"/>
    </location>
</feature>
<feature type="compositionally biased region" description="Polar residues" evidence="7">
    <location>
        <begin position="1"/>
        <end position="13"/>
    </location>
</feature>
<dbReference type="eggNOG" id="KOG0596">
    <property type="taxonomic scope" value="Eukaryota"/>
</dbReference>
<keyword evidence="5 6" id="KW-0067">ATP-binding</keyword>
<dbReference type="STRING" id="322104.A3LYA8"/>
<dbReference type="GO" id="GO:0098813">
    <property type="term" value="P:nuclear chromosome segregation"/>
    <property type="evidence" value="ECO:0007669"/>
    <property type="project" value="UniProtKB-ARBA"/>
</dbReference>
<dbReference type="Gene3D" id="1.10.510.10">
    <property type="entry name" value="Transferase(Phosphotransferase) domain 1"/>
    <property type="match status" value="1"/>
</dbReference>
<dbReference type="InterPro" id="IPR008271">
    <property type="entry name" value="Ser/Thr_kinase_AS"/>
</dbReference>
<dbReference type="InterPro" id="IPR027084">
    <property type="entry name" value="Mps1_cat"/>
</dbReference>
<dbReference type="AlphaFoldDB" id="A3LYA8"/>
<dbReference type="GO" id="GO:0004674">
    <property type="term" value="F:protein serine/threonine kinase activity"/>
    <property type="evidence" value="ECO:0007669"/>
    <property type="project" value="UniProtKB-KW"/>
</dbReference>
<dbReference type="GeneID" id="4840149"/>
<evidence type="ECO:0000256" key="6">
    <source>
        <dbReference type="PROSITE-ProRule" id="PRU10141"/>
    </source>
</evidence>
<feature type="compositionally biased region" description="Polar residues" evidence="7">
    <location>
        <begin position="171"/>
        <end position="202"/>
    </location>
</feature>
<feature type="region of interest" description="Disordered" evidence="7">
    <location>
        <begin position="137"/>
        <end position="205"/>
    </location>
</feature>
<dbReference type="Pfam" id="PF00069">
    <property type="entry name" value="Pkinase"/>
    <property type="match status" value="1"/>
</dbReference>
<evidence type="ECO:0000256" key="7">
    <source>
        <dbReference type="SAM" id="MobiDB-lite"/>
    </source>
</evidence>
<dbReference type="FunFam" id="3.30.200.20:FF:000131">
    <property type="entry name" value="Dual specificity protein kinase TTK"/>
    <property type="match status" value="1"/>
</dbReference>
<dbReference type="PROSITE" id="PS00108">
    <property type="entry name" value="PROTEIN_KINASE_ST"/>
    <property type="match status" value="1"/>
</dbReference>
<dbReference type="RefSeq" id="XP_001385977.2">
    <property type="nucleotide sequence ID" value="XM_001385940.1"/>
</dbReference>
<proteinExistence type="predicted"/>
<feature type="binding site" evidence="6">
    <location>
        <position position="512"/>
    </location>
    <ligand>
        <name>ATP</name>
        <dbReference type="ChEBI" id="CHEBI:30616"/>
    </ligand>
</feature>
<evidence type="ECO:0000256" key="3">
    <source>
        <dbReference type="ARBA" id="ARBA00022741"/>
    </source>
</evidence>
<dbReference type="SUPFAM" id="SSF56112">
    <property type="entry name" value="Protein kinase-like (PK-like)"/>
    <property type="match status" value="1"/>
</dbReference>
<dbReference type="InterPro" id="IPR017441">
    <property type="entry name" value="Protein_kinase_ATP_BS"/>
</dbReference>
<feature type="compositionally biased region" description="Polar residues" evidence="7">
    <location>
        <begin position="454"/>
        <end position="464"/>
    </location>
</feature>
<accession>A3LYA8</accession>
<dbReference type="FunCoup" id="A3LYA8">
    <property type="interactions" value="345"/>
</dbReference>
<organism evidence="9 10">
    <name type="scientific">Scheffersomyces stipitis (strain ATCC 58785 / CBS 6054 / NBRC 10063 / NRRL Y-11545)</name>
    <name type="common">Yeast</name>
    <name type="synonym">Pichia stipitis</name>
    <dbReference type="NCBI Taxonomy" id="322104"/>
    <lineage>
        <taxon>Eukaryota</taxon>
        <taxon>Fungi</taxon>
        <taxon>Dikarya</taxon>
        <taxon>Ascomycota</taxon>
        <taxon>Saccharomycotina</taxon>
        <taxon>Pichiomycetes</taxon>
        <taxon>Debaryomycetaceae</taxon>
        <taxon>Scheffersomyces</taxon>
    </lineage>
</organism>
<dbReference type="GO" id="GO:0005524">
    <property type="term" value="F:ATP binding"/>
    <property type="evidence" value="ECO:0007669"/>
    <property type="project" value="UniProtKB-UniRule"/>
</dbReference>